<name>A0ACC1YK32_MELAZ</name>
<protein>
    <submittedName>
        <fullName evidence="1">Lipoxygenase</fullName>
    </submittedName>
</protein>
<evidence type="ECO:0000313" key="1">
    <source>
        <dbReference type="EMBL" id="KAJ4724165.1"/>
    </source>
</evidence>
<evidence type="ECO:0000313" key="2">
    <source>
        <dbReference type="Proteomes" id="UP001164539"/>
    </source>
</evidence>
<organism evidence="1 2">
    <name type="scientific">Melia azedarach</name>
    <name type="common">Chinaberry tree</name>
    <dbReference type="NCBI Taxonomy" id="155640"/>
    <lineage>
        <taxon>Eukaryota</taxon>
        <taxon>Viridiplantae</taxon>
        <taxon>Streptophyta</taxon>
        <taxon>Embryophyta</taxon>
        <taxon>Tracheophyta</taxon>
        <taxon>Spermatophyta</taxon>
        <taxon>Magnoliopsida</taxon>
        <taxon>eudicotyledons</taxon>
        <taxon>Gunneridae</taxon>
        <taxon>Pentapetalae</taxon>
        <taxon>rosids</taxon>
        <taxon>malvids</taxon>
        <taxon>Sapindales</taxon>
        <taxon>Meliaceae</taxon>
        <taxon>Melia</taxon>
    </lineage>
</organism>
<reference evidence="1 2" key="1">
    <citation type="journal article" date="2023" name="Science">
        <title>Complex scaffold remodeling in plant triterpene biosynthesis.</title>
        <authorList>
            <person name="De La Pena R."/>
            <person name="Hodgson H."/>
            <person name="Liu J.C."/>
            <person name="Stephenson M.J."/>
            <person name="Martin A.C."/>
            <person name="Owen C."/>
            <person name="Harkess A."/>
            <person name="Leebens-Mack J."/>
            <person name="Jimenez L.E."/>
            <person name="Osbourn A."/>
            <person name="Sattely E.S."/>
        </authorList>
    </citation>
    <scope>NUCLEOTIDE SEQUENCE [LARGE SCALE GENOMIC DNA]</scope>
    <source>
        <strain evidence="2">cv. JPN11</strain>
        <tissue evidence="1">Leaf</tissue>
    </source>
</reference>
<dbReference type="Proteomes" id="UP001164539">
    <property type="component" value="Chromosome 2"/>
</dbReference>
<comment type="caution">
    <text evidence="1">The sequence shown here is derived from an EMBL/GenBank/DDBJ whole genome shotgun (WGS) entry which is preliminary data.</text>
</comment>
<proteinExistence type="predicted"/>
<sequence length="103" mass="11874">MGDLPQWQQVFSPSWHSTEVWLWRLAKAQVLAHDSGYHQLISHWLRTYCCTEPYVIATNRELSAMHPINRLLQPHLRYTMEINALARASLINAGGINETSFAL</sequence>
<gene>
    <name evidence="1" type="ORF">OWV82_003179</name>
</gene>
<accession>A0ACC1YK32</accession>
<dbReference type="EMBL" id="CM051395">
    <property type="protein sequence ID" value="KAJ4724165.1"/>
    <property type="molecule type" value="Genomic_DNA"/>
</dbReference>
<keyword evidence="2" id="KW-1185">Reference proteome</keyword>